<evidence type="ECO:0008006" key="3">
    <source>
        <dbReference type="Google" id="ProtNLM"/>
    </source>
</evidence>
<gene>
    <name evidence="1" type="ORF">WA1_24355</name>
</gene>
<dbReference type="STRING" id="128403.WA1_24355"/>
<protein>
    <recommendedName>
        <fullName evidence="3">SnoaL-like domain-containing protein</fullName>
    </recommendedName>
</protein>
<dbReference type="OrthoDB" id="9812089at2"/>
<dbReference type="EMBL" id="ANNX02000026">
    <property type="protein sequence ID" value="KYC40769.1"/>
    <property type="molecule type" value="Genomic_DNA"/>
</dbReference>
<dbReference type="RefSeq" id="WP_017739934.1">
    <property type="nucleotide sequence ID" value="NZ_KQ976354.1"/>
</dbReference>
<keyword evidence="2" id="KW-1185">Reference proteome</keyword>
<reference evidence="1 2" key="1">
    <citation type="journal article" date="2013" name="Genome Biol. Evol.">
        <title>Genomes of Stigonematalean cyanobacteria (subsection V) and the evolution of oxygenic photosynthesis from prokaryotes to plastids.</title>
        <authorList>
            <person name="Dagan T."/>
            <person name="Roettger M."/>
            <person name="Stucken K."/>
            <person name="Landan G."/>
            <person name="Koch R."/>
            <person name="Major P."/>
            <person name="Gould S.B."/>
            <person name="Goremykin V.V."/>
            <person name="Rippka R."/>
            <person name="Tandeau de Marsac N."/>
            <person name="Gugger M."/>
            <person name="Lockhart P.J."/>
            <person name="Allen J.F."/>
            <person name="Brune I."/>
            <person name="Maus I."/>
            <person name="Puhler A."/>
            <person name="Martin W.F."/>
        </authorList>
    </citation>
    <scope>NUCLEOTIDE SEQUENCE [LARGE SCALE GENOMIC DNA]</scope>
    <source>
        <strain evidence="1 2">PCC 7110</strain>
    </source>
</reference>
<sequence length="256" mass="29177">MELSKKARSTMIQKSLETREKFPISYFDSRKYIQHNVGLEDGLGPILQFMDDLPADCTKVTVCRAIEDGDYSVLHADYILGDWGSMVGFEIHRWEDDRIVEHWDNLCPTPTEKNVSGRSMTDGATEVFDLERTQSNKALVYEFTKKILIDGELSSLSNYFADGALVQHSPYYGDGVQSFEAMVKAWQADGETAYQRMHLLLGEGNMVLVISEGIFKNKPAAFYDLYRLANDKIAEHWEVFETIPPCDTWKNSNGKF</sequence>
<evidence type="ECO:0000313" key="1">
    <source>
        <dbReference type="EMBL" id="KYC40769.1"/>
    </source>
</evidence>
<accession>A0A139X7T6</accession>
<dbReference type="SUPFAM" id="SSF54427">
    <property type="entry name" value="NTF2-like"/>
    <property type="match status" value="2"/>
</dbReference>
<dbReference type="InterPro" id="IPR032710">
    <property type="entry name" value="NTF2-like_dom_sf"/>
</dbReference>
<comment type="caution">
    <text evidence="1">The sequence shown here is derived from an EMBL/GenBank/DDBJ whole genome shotgun (WGS) entry which is preliminary data.</text>
</comment>
<dbReference type="Gene3D" id="3.10.450.50">
    <property type="match status" value="2"/>
</dbReference>
<dbReference type="Proteomes" id="UP000076925">
    <property type="component" value="Unassembled WGS sequence"/>
</dbReference>
<organism evidence="1 2">
    <name type="scientific">Scytonema hofmannii PCC 7110</name>
    <dbReference type="NCBI Taxonomy" id="128403"/>
    <lineage>
        <taxon>Bacteria</taxon>
        <taxon>Bacillati</taxon>
        <taxon>Cyanobacteriota</taxon>
        <taxon>Cyanophyceae</taxon>
        <taxon>Nostocales</taxon>
        <taxon>Scytonemataceae</taxon>
        <taxon>Scytonema</taxon>
    </lineage>
</organism>
<dbReference type="AlphaFoldDB" id="A0A139X7T6"/>
<evidence type="ECO:0000313" key="2">
    <source>
        <dbReference type="Proteomes" id="UP000076925"/>
    </source>
</evidence>
<proteinExistence type="predicted"/>
<name>A0A139X7T6_9CYAN</name>